<organism evidence="2 3">
    <name type="scientific">Leclercia adecarboxylata</name>
    <dbReference type="NCBI Taxonomy" id="83655"/>
    <lineage>
        <taxon>Bacteria</taxon>
        <taxon>Pseudomonadati</taxon>
        <taxon>Pseudomonadota</taxon>
        <taxon>Gammaproteobacteria</taxon>
        <taxon>Enterobacterales</taxon>
        <taxon>Enterobacteriaceae</taxon>
        <taxon>Leclercia</taxon>
    </lineage>
</organism>
<dbReference type="EMBL" id="LR590464">
    <property type="protein sequence ID" value="VTP64784.1"/>
    <property type="molecule type" value="Genomic_DNA"/>
</dbReference>
<evidence type="ECO:0000259" key="1">
    <source>
        <dbReference type="Pfam" id="PF02882"/>
    </source>
</evidence>
<gene>
    <name evidence="2" type="primary">folD_2</name>
    <name evidence="2" type="ORF">NCTC13032_01658</name>
</gene>
<name>A0A4U9HLB5_9ENTR</name>
<protein>
    <submittedName>
        <fullName evidence="2">Bifunctional protein FolD</fullName>
    </submittedName>
</protein>
<sequence>MWTASTRTTLAVCASVRRAWRPCTPRGIVTLLERYNIDTYGLNAVVIGASNIGGGVR</sequence>
<reference evidence="2 3" key="1">
    <citation type="submission" date="2019-05" db="EMBL/GenBank/DDBJ databases">
        <authorList>
            <consortium name="Pathogen Informatics"/>
        </authorList>
    </citation>
    <scope>NUCLEOTIDE SEQUENCE [LARGE SCALE GENOMIC DNA]</scope>
    <source>
        <strain evidence="2 3">NCTC13032</strain>
    </source>
</reference>
<accession>A0A4U9HLB5</accession>
<feature type="domain" description="Tetrahydrofolate dehydrogenase/cyclohydrolase NAD(P)-binding" evidence="1">
    <location>
        <begin position="22"/>
        <end position="54"/>
    </location>
</feature>
<dbReference type="GO" id="GO:0004488">
    <property type="term" value="F:methylenetetrahydrofolate dehydrogenase (NADP+) activity"/>
    <property type="evidence" value="ECO:0007669"/>
    <property type="project" value="InterPro"/>
</dbReference>
<dbReference type="Pfam" id="PF02882">
    <property type="entry name" value="THF_DHG_CYH_C"/>
    <property type="match status" value="1"/>
</dbReference>
<evidence type="ECO:0000313" key="3">
    <source>
        <dbReference type="Proteomes" id="UP000310719"/>
    </source>
</evidence>
<dbReference type="AlphaFoldDB" id="A0A4U9HLB5"/>
<dbReference type="InterPro" id="IPR020631">
    <property type="entry name" value="THF_DH/CycHdrlase_NAD-bd_dom"/>
</dbReference>
<dbReference type="Gene3D" id="3.40.50.720">
    <property type="entry name" value="NAD(P)-binding Rossmann-like Domain"/>
    <property type="match status" value="1"/>
</dbReference>
<dbReference type="InterPro" id="IPR036291">
    <property type="entry name" value="NAD(P)-bd_dom_sf"/>
</dbReference>
<evidence type="ECO:0000313" key="2">
    <source>
        <dbReference type="EMBL" id="VTP64784.1"/>
    </source>
</evidence>
<dbReference type="SUPFAM" id="SSF51735">
    <property type="entry name" value="NAD(P)-binding Rossmann-fold domains"/>
    <property type="match status" value="1"/>
</dbReference>
<dbReference type="Proteomes" id="UP000310719">
    <property type="component" value="Chromosome"/>
</dbReference>
<proteinExistence type="predicted"/>